<dbReference type="InterPro" id="IPR017932">
    <property type="entry name" value="GATase_2_dom"/>
</dbReference>
<keyword evidence="5 9" id="KW-0067">ATP-binding</keyword>
<dbReference type="InterPro" id="IPR033738">
    <property type="entry name" value="AsnB_N"/>
</dbReference>
<accession>I3IIS7</accession>
<evidence type="ECO:0000259" key="10">
    <source>
        <dbReference type="PROSITE" id="PS51278"/>
    </source>
</evidence>
<dbReference type="GO" id="GO:0005524">
    <property type="term" value="F:ATP binding"/>
    <property type="evidence" value="ECO:0007669"/>
    <property type="project" value="UniProtKB-KW"/>
</dbReference>
<gene>
    <name evidence="11" type="ORF">KSU1_C0026</name>
</gene>
<feature type="domain" description="Glutamine amidotransferase type-2" evidence="10">
    <location>
        <begin position="2"/>
        <end position="215"/>
    </location>
</feature>
<dbReference type="GO" id="GO:0005829">
    <property type="term" value="C:cytosol"/>
    <property type="evidence" value="ECO:0007669"/>
    <property type="project" value="TreeGrafter"/>
</dbReference>
<comment type="similarity">
    <text evidence="2">Belongs to the asparagine synthetase family.</text>
</comment>
<dbReference type="Gene3D" id="3.40.50.620">
    <property type="entry name" value="HUPs"/>
    <property type="match status" value="1"/>
</dbReference>
<comment type="catalytic activity">
    <reaction evidence="7">
        <text>L-aspartate + L-glutamine + ATP + H2O = L-asparagine + L-glutamate + AMP + diphosphate + H(+)</text>
        <dbReference type="Rhea" id="RHEA:12228"/>
        <dbReference type="ChEBI" id="CHEBI:15377"/>
        <dbReference type="ChEBI" id="CHEBI:15378"/>
        <dbReference type="ChEBI" id="CHEBI:29985"/>
        <dbReference type="ChEBI" id="CHEBI:29991"/>
        <dbReference type="ChEBI" id="CHEBI:30616"/>
        <dbReference type="ChEBI" id="CHEBI:33019"/>
        <dbReference type="ChEBI" id="CHEBI:58048"/>
        <dbReference type="ChEBI" id="CHEBI:58359"/>
        <dbReference type="ChEBI" id="CHEBI:456215"/>
        <dbReference type="EC" id="6.3.5.4"/>
    </reaction>
</comment>
<comment type="caution">
    <text evidence="11">The sequence shown here is derived from an EMBL/GenBank/DDBJ whole genome shotgun (WGS) entry which is preliminary data.</text>
</comment>
<evidence type="ECO:0000256" key="1">
    <source>
        <dbReference type="ARBA" id="ARBA00005187"/>
    </source>
</evidence>
<evidence type="ECO:0000256" key="4">
    <source>
        <dbReference type="ARBA" id="ARBA00022741"/>
    </source>
</evidence>
<dbReference type="InterPro" id="IPR029055">
    <property type="entry name" value="Ntn_hydrolases_N"/>
</dbReference>
<evidence type="ECO:0000256" key="5">
    <source>
        <dbReference type="ARBA" id="ARBA00022840"/>
    </source>
</evidence>
<evidence type="ECO:0000256" key="2">
    <source>
        <dbReference type="ARBA" id="ARBA00005752"/>
    </source>
</evidence>
<dbReference type="PROSITE" id="PS51278">
    <property type="entry name" value="GATASE_TYPE_2"/>
    <property type="match status" value="1"/>
</dbReference>
<dbReference type="InterPro" id="IPR014729">
    <property type="entry name" value="Rossmann-like_a/b/a_fold"/>
</dbReference>
<evidence type="ECO:0000256" key="9">
    <source>
        <dbReference type="PIRSR" id="PIRSR001589-2"/>
    </source>
</evidence>
<evidence type="ECO:0000313" key="12">
    <source>
        <dbReference type="Proteomes" id="UP000002985"/>
    </source>
</evidence>
<keyword evidence="8" id="KW-0028">Amino-acid biosynthesis</keyword>
<keyword evidence="12" id="KW-1185">Reference proteome</keyword>
<keyword evidence="6 8" id="KW-0315">Glutamine amidotransferase</keyword>
<dbReference type="Proteomes" id="UP000002985">
    <property type="component" value="Unassembled WGS sequence"/>
</dbReference>
<dbReference type="EC" id="6.3.5.4" evidence="3"/>
<dbReference type="OrthoDB" id="9763290at2"/>
<dbReference type="CDD" id="cd00712">
    <property type="entry name" value="AsnB"/>
    <property type="match status" value="1"/>
</dbReference>
<dbReference type="STRING" id="247490.KSU1_C0026"/>
<dbReference type="PIRSF" id="PIRSF001589">
    <property type="entry name" value="Asn_synthetase_glu-h"/>
    <property type="match status" value="1"/>
</dbReference>
<dbReference type="PANTHER" id="PTHR43284:SF1">
    <property type="entry name" value="ASPARAGINE SYNTHETASE"/>
    <property type="match status" value="1"/>
</dbReference>
<dbReference type="SUPFAM" id="SSF56235">
    <property type="entry name" value="N-terminal nucleophile aminohydrolases (Ntn hydrolases)"/>
    <property type="match status" value="1"/>
</dbReference>
<dbReference type="Pfam" id="PF00733">
    <property type="entry name" value="Asn_synthase"/>
    <property type="match status" value="1"/>
</dbReference>
<dbReference type="CDD" id="cd01991">
    <property type="entry name" value="Asn_synthase_B_C"/>
    <property type="match status" value="1"/>
</dbReference>
<name>I3IIS7_9BACT</name>
<dbReference type="NCBIfam" id="TIGR01536">
    <property type="entry name" value="asn_synth_AEB"/>
    <property type="match status" value="1"/>
</dbReference>
<dbReference type="Pfam" id="PF13537">
    <property type="entry name" value="GATase_7"/>
    <property type="match status" value="1"/>
</dbReference>
<reference evidence="11 12" key="1">
    <citation type="journal article" date="2012" name="FEBS Lett.">
        <title>Anammox organism KSU-1 expresses a NirK-type copper-containing nitrite reductase instead of a NirS-type with cytochrome cd1.</title>
        <authorList>
            <person name="Hira D."/>
            <person name="Toh H."/>
            <person name="Migita C.T."/>
            <person name="Okubo H."/>
            <person name="Nishiyama T."/>
            <person name="Hattori M."/>
            <person name="Furukawa K."/>
            <person name="Fujii T."/>
        </authorList>
    </citation>
    <scope>NUCLEOTIDE SEQUENCE [LARGE SCALE GENOMIC DNA]</scope>
</reference>
<evidence type="ECO:0000256" key="6">
    <source>
        <dbReference type="ARBA" id="ARBA00022962"/>
    </source>
</evidence>
<feature type="binding site" evidence="9">
    <location>
        <position position="102"/>
    </location>
    <ligand>
        <name>L-glutamine</name>
        <dbReference type="ChEBI" id="CHEBI:58359"/>
    </ligand>
</feature>
<dbReference type="PANTHER" id="PTHR43284">
    <property type="entry name" value="ASPARAGINE SYNTHETASE (GLUTAMINE-HYDROLYZING)"/>
    <property type="match status" value="1"/>
</dbReference>
<dbReference type="eggNOG" id="COG0367">
    <property type="taxonomic scope" value="Bacteria"/>
</dbReference>
<keyword evidence="4 9" id="KW-0547">Nucleotide-binding</keyword>
<dbReference type="InterPro" id="IPR006426">
    <property type="entry name" value="Asn_synth_AEB"/>
</dbReference>
<evidence type="ECO:0000256" key="3">
    <source>
        <dbReference type="ARBA" id="ARBA00012737"/>
    </source>
</evidence>
<dbReference type="GO" id="GO:0006529">
    <property type="term" value="P:asparagine biosynthetic process"/>
    <property type="evidence" value="ECO:0007669"/>
    <property type="project" value="UniProtKB-KW"/>
</dbReference>
<feature type="binding site" evidence="9">
    <location>
        <position position="264"/>
    </location>
    <ligand>
        <name>ATP</name>
        <dbReference type="ChEBI" id="CHEBI:30616"/>
    </ligand>
</feature>
<evidence type="ECO:0000313" key="11">
    <source>
        <dbReference type="EMBL" id="GAB61622.1"/>
    </source>
</evidence>
<dbReference type="EMBL" id="BAFH01000003">
    <property type="protein sequence ID" value="GAB61622.1"/>
    <property type="molecule type" value="Genomic_DNA"/>
</dbReference>
<feature type="active site" description="For GATase activity" evidence="8">
    <location>
        <position position="2"/>
    </location>
</feature>
<evidence type="ECO:0000256" key="7">
    <source>
        <dbReference type="ARBA" id="ARBA00048741"/>
    </source>
</evidence>
<evidence type="ECO:0000256" key="8">
    <source>
        <dbReference type="PIRSR" id="PIRSR001589-1"/>
    </source>
</evidence>
<dbReference type="AlphaFoldDB" id="I3IIS7"/>
<dbReference type="GO" id="GO:0004066">
    <property type="term" value="F:asparagine synthase (glutamine-hydrolyzing) activity"/>
    <property type="evidence" value="ECO:0007669"/>
    <property type="project" value="UniProtKB-EC"/>
</dbReference>
<dbReference type="InterPro" id="IPR051786">
    <property type="entry name" value="ASN_synthetase/amidase"/>
</dbReference>
<dbReference type="Gene3D" id="3.60.20.10">
    <property type="entry name" value="Glutamine Phosphoribosylpyrophosphate, subunit 1, domain 1"/>
    <property type="match status" value="1"/>
</dbReference>
<comment type="pathway">
    <text evidence="1">Amino-acid biosynthesis; L-asparagine biosynthesis; L-asparagine from L-aspartate (L-Gln route): step 1/1.</text>
</comment>
<sequence>MCGIAGIFNYKNTHSLNPSLLRRMCKTIAHRGPDDEGFYMNQRDRLGIGHRRLSIIDLKLGKQPMSNFHESIWIVFNGEIYNFIELKKELQAKGYRFRTTSDTEVIILLYEEYGEKGFERLNGIFAFAIYDKNKRSLILVRDHFGVKPLYYWIRNGRVLFASEMKAIFQDDSVEKELDSEALNSFLTFRYNPSPQTLFKHVKKLYPGHYLKITFEGGWEMKSYWENIPKINTRITENDAAEEYRRLLTNAVKRQMMSDVPVGLLLSGGVDSAVLGYLMQKNYSEKVKTFTVGFPGSGDYNELHDARSSAQFIESEHHDITISYKDYLDFFYRSFSIIEEPIAETAIPALYYVSKFASNHLKVVLAGQGADEPMAGYHRYLGAHFISKYADILRNLPLTMITKFLSRNERLKRAAYVSQFSGELERILAVYTIFTPVQQELLYNDYTKSLNTSMDEELIYRLYSQTKELPDMLSKILYIDTRMSLSDDLLLFNDKVTMANSLEMRVPFLDIELVQFLESLPRSLKLKGTQRKYIHKRAVESWLPKEIIYRRKRGFMTPMDEWLQDDLAITVKEILMHKDSACKRYFNLDYINQLIELHKSRRENYQKHIFVLLSFEMWHKTFLENNPIGVKCL</sequence>
<organism evidence="11 12">
    <name type="scientific">Candidatus Jettenia caeni</name>
    <dbReference type="NCBI Taxonomy" id="247490"/>
    <lineage>
        <taxon>Bacteria</taxon>
        <taxon>Pseudomonadati</taxon>
        <taxon>Planctomycetota</taxon>
        <taxon>Candidatus Brocadiia</taxon>
        <taxon>Candidatus Brocadiales</taxon>
        <taxon>Candidatus Brocadiaceae</taxon>
        <taxon>Candidatus Jettenia</taxon>
    </lineage>
</organism>
<keyword evidence="8" id="KW-0061">Asparagine biosynthesis</keyword>
<dbReference type="SUPFAM" id="SSF52402">
    <property type="entry name" value="Adenine nucleotide alpha hydrolases-like"/>
    <property type="match status" value="1"/>
</dbReference>
<proteinExistence type="inferred from homology"/>
<dbReference type="InterPro" id="IPR001962">
    <property type="entry name" value="Asn_synthase"/>
</dbReference>
<feature type="binding site" evidence="9">
    <location>
        <position position="291"/>
    </location>
    <ligand>
        <name>ATP</name>
        <dbReference type="ChEBI" id="CHEBI:30616"/>
    </ligand>
</feature>
<protein>
    <recommendedName>
        <fullName evidence="3">asparagine synthase (glutamine-hydrolyzing)</fullName>
        <ecNumber evidence="3">6.3.5.4</ecNumber>
    </recommendedName>
</protein>